<reference evidence="5 6" key="1">
    <citation type="submission" date="2018-05" db="EMBL/GenBank/DDBJ databases">
        <title>Paenibacillus flagellatus sp. nov., isolated from selenium mineral soil.</title>
        <authorList>
            <person name="Dai X."/>
        </authorList>
    </citation>
    <scope>NUCLEOTIDE SEQUENCE [LARGE SCALE GENOMIC DNA]</scope>
    <source>
        <strain evidence="5 6">DXL2</strain>
    </source>
</reference>
<keyword evidence="2" id="KW-0732">Signal</keyword>
<dbReference type="InterPro" id="IPR044993">
    <property type="entry name" value="BXL"/>
</dbReference>
<dbReference type="GO" id="GO:0031222">
    <property type="term" value="P:arabinan catabolic process"/>
    <property type="evidence" value="ECO:0007669"/>
    <property type="project" value="TreeGrafter"/>
</dbReference>
<dbReference type="RefSeq" id="WP_110840119.1">
    <property type="nucleotide sequence ID" value="NZ_QJVJ01000004.1"/>
</dbReference>
<evidence type="ECO:0000256" key="3">
    <source>
        <dbReference type="ARBA" id="ARBA00022801"/>
    </source>
</evidence>
<dbReference type="InterPro" id="IPR013783">
    <property type="entry name" value="Ig-like_fold"/>
</dbReference>
<dbReference type="Gene3D" id="3.20.20.300">
    <property type="entry name" value="Glycoside hydrolase, family 3, N-terminal domain"/>
    <property type="match status" value="1"/>
</dbReference>
<proteinExistence type="inferred from homology"/>
<comment type="similarity">
    <text evidence="1">Belongs to the glycosyl hydrolase 3 family.</text>
</comment>
<keyword evidence="6" id="KW-1185">Reference proteome</keyword>
<dbReference type="Pfam" id="PF01915">
    <property type="entry name" value="Glyco_hydro_3_C"/>
    <property type="match status" value="1"/>
</dbReference>
<feature type="domain" description="Fibronectin type III-like" evidence="4">
    <location>
        <begin position="635"/>
        <end position="704"/>
    </location>
</feature>
<evidence type="ECO:0000256" key="1">
    <source>
        <dbReference type="ARBA" id="ARBA00005336"/>
    </source>
</evidence>
<dbReference type="PANTHER" id="PTHR42721:SF3">
    <property type="entry name" value="BETA-D-XYLOSIDASE 5-RELATED"/>
    <property type="match status" value="1"/>
</dbReference>
<dbReference type="OrthoDB" id="9805821at2"/>
<keyword evidence="3 5" id="KW-0378">Hydrolase</keyword>
<dbReference type="EMBL" id="QJVJ01000004">
    <property type="protein sequence ID" value="PYI55126.1"/>
    <property type="molecule type" value="Genomic_DNA"/>
</dbReference>
<gene>
    <name evidence="5" type="ORF">DLM86_11405</name>
</gene>
<dbReference type="GO" id="GO:0045493">
    <property type="term" value="P:xylan catabolic process"/>
    <property type="evidence" value="ECO:0007669"/>
    <property type="project" value="InterPro"/>
</dbReference>
<evidence type="ECO:0000313" key="6">
    <source>
        <dbReference type="Proteomes" id="UP000247476"/>
    </source>
</evidence>
<dbReference type="InterPro" id="IPR002772">
    <property type="entry name" value="Glyco_hydro_3_C"/>
</dbReference>
<dbReference type="Gene3D" id="2.60.40.10">
    <property type="entry name" value="Immunoglobulins"/>
    <property type="match status" value="1"/>
</dbReference>
<dbReference type="GO" id="GO:0009044">
    <property type="term" value="F:xylan 1,4-beta-xylosidase activity"/>
    <property type="evidence" value="ECO:0007669"/>
    <property type="project" value="InterPro"/>
</dbReference>
<dbReference type="InterPro" id="IPR017853">
    <property type="entry name" value="GH"/>
</dbReference>
<dbReference type="GO" id="GO:0046556">
    <property type="term" value="F:alpha-L-arabinofuranosidase activity"/>
    <property type="evidence" value="ECO:0007669"/>
    <property type="project" value="TreeGrafter"/>
</dbReference>
<dbReference type="Pfam" id="PF00933">
    <property type="entry name" value="Glyco_hydro_3"/>
    <property type="match status" value="1"/>
</dbReference>
<accession>A0A2V5KYP4</accession>
<dbReference type="InterPro" id="IPR036881">
    <property type="entry name" value="Glyco_hydro_3_C_sf"/>
</dbReference>
<dbReference type="SMART" id="SM01217">
    <property type="entry name" value="Fn3_like"/>
    <property type="match status" value="1"/>
</dbReference>
<dbReference type="Gene3D" id="3.40.50.1700">
    <property type="entry name" value="Glycoside hydrolase family 3 C-terminal domain"/>
    <property type="match status" value="1"/>
</dbReference>
<dbReference type="InterPro" id="IPR026891">
    <property type="entry name" value="Fn3-like"/>
</dbReference>
<name>A0A2V5KYP4_9BACL</name>
<dbReference type="SUPFAM" id="SSF51445">
    <property type="entry name" value="(Trans)glycosidases"/>
    <property type="match status" value="1"/>
</dbReference>
<protein>
    <submittedName>
        <fullName evidence="5">Glycosyl hydrolase</fullName>
    </submittedName>
</protein>
<dbReference type="PRINTS" id="PR00133">
    <property type="entry name" value="GLHYDRLASE3"/>
</dbReference>
<organism evidence="5 6">
    <name type="scientific">Paenibacillus flagellatus</name>
    <dbReference type="NCBI Taxonomy" id="2211139"/>
    <lineage>
        <taxon>Bacteria</taxon>
        <taxon>Bacillati</taxon>
        <taxon>Bacillota</taxon>
        <taxon>Bacilli</taxon>
        <taxon>Bacillales</taxon>
        <taxon>Paenibacillaceae</taxon>
        <taxon>Paenibacillus</taxon>
    </lineage>
</organism>
<dbReference type="Proteomes" id="UP000247476">
    <property type="component" value="Unassembled WGS sequence"/>
</dbReference>
<dbReference type="Pfam" id="PF14310">
    <property type="entry name" value="Fn3-like"/>
    <property type="match status" value="1"/>
</dbReference>
<dbReference type="AlphaFoldDB" id="A0A2V5KYP4"/>
<evidence type="ECO:0000259" key="4">
    <source>
        <dbReference type="SMART" id="SM01217"/>
    </source>
</evidence>
<evidence type="ECO:0000256" key="2">
    <source>
        <dbReference type="ARBA" id="ARBA00022729"/>
    </source>
</evidence>
<dbReference type="PANTHER" id="PTHR42721">
    <property type="entry name" value="SUGAR HYDROLASE-RELATED"/>
    <property type="match status" value="1"/>
</dbReference>
<dbReference type="SUPFAM" id="SSF52279">
    <property type="entry name" value="Beta-D-glucan exohydrolase, C-terminal domain"/>
    <property type="match status" value="1"/>
</dbReference>
<evidence type="ECO:0000313" key="5">
    <source>
        <dbReference type="EMBL" id="PYI55126.1"/>
    </source>
</evidence>
<sequence length="733" mass="79561">MDHRDAGPSAATPLYLQPDAPLDARVDDLVSRLTLEEKLSQLVHDSAEIERLGIPKYNWWNESLHGVARAGTATVFPQAIGLAATFSPERLHEVASAIADEGRAKHHEFVRQGDRGTYKGLTFWAPNVNLFRDPRWGRGHETYGEDPYLTSRLGVAYVRGLQGDDPRYLKAAATPKHFAVHSGPEADRHSFDSIVGPKDLRETYLPAFRACVVEGKAVSVMGAYNRVNGEPCCGSKTLLTDILRGEWGFDGYVVSDCGAIEDFHEHHRVTATAFESAAMALNNGCELNCGSMFRHLPEAMKAGLVSEETVTEAVRRLFKVRFRLGQFDPDERVPYASIPYEVVDSEEHRALNVQAARESIVLLKNENGLLPLSPGLRSIAVIGPNADDRDVLMGNYHGTASKPVTLVEGVRAAVSPATRVYYAKGCDLINKQGNDQITRGDRFLFSEAISAAERADAVVLCLGLSPRIEGEQGDAFNSEAAGDKVRLDLPSVQQKLMEELHALGKPIVLVLLNGSAVSVNWADEHIPAIVEAWYPGGEGGTAVADVLFGRHNPAGRLPVTFVRSLDDLPPFDDYAMKGRTYRYLEREPLYPFGYGLSYTSFAYSGLTLSAEAVEAGEPIEVGVTVTNAGGLAGDEVVQLYVERPDATVPVPRAELRGVSRIGLAPGESRTVTFALDAEALSIVGADGERRLEPGTFRVHVGGRQPDERSRALTGTETLAASFRVAGGPIRLAP</sequence>
<comment type="caution">
    <text evidence="5">The sequence shown here is derived from an EMBL/GenBank/DDBJ whole genome shotgun (WGS) entry which is preliminary data.</text>
</comment>
<dbReference type="InterPro" id="IPR001764">
    <property type="entry name" value="Glyco_hydro_3_N"/>
</dbReference>
<dbReference type="InterPro" id="IPR036962">
    <property type="entry name" value="Glyco_hydro_3_N_sf"/>
</dbReference>